<dbReference type="PROSITE" id="PS51257">
    <property type="entry name" value="PROKAR_LIPOPROTEIN"/>
    <property type="match status" value="1"/>
</dbReference>
<sequence>MKRSYLIIFPIAALATTSCSSLTGETETTVKTEHGVPGGEVTDVTTFKATVTGIDAAKRKVTLVSRDGKKLNFTAGPEVRNFDQINVGDQLTVSLTEKFILRMAKPGEKVEDKAYGTVDLPSVGDKPSLRMSDTYQSSAVISAINEKKRQVTLKFVDGSTEKYTVRDDLNLAERKLGETVVIRSNEVYEIILEKP</sequence>
<evidence type="ECO:0000313" key="3">
    <source>
        <dbReference type="Proteomes" id="UP001596472"/>
    </source>
</evidence>
<dbReference type="EMBL" id="JBHTBS010000004">
    <property type="protein sequence ID" value="MFC7337608.1"/>
    <property type="molecule type" value="Genomic_DNA"/>
</dbReference>
<comment type="caution">
    <text evidence="2">The sequence shown here is derived from an EMBL/GenBank/DDBJ whole genome shotgun (WGS) entry which is preliminary data.</text>
</comment>
<keyword evidence="3" id="KW-1185">Reference proteome</keyword>
<feature type="chain" id="PRO_5045889694" description="DUF5666 domain-containing protein" evidence="1">
    <location>
        <begin position="21"/>
        <end position="195"/>
    </location>
</feature>
<evidence type="ECO:0000256" key="1">
    <source>
        <dbReference type="SAM" id="SignalP"/>
    </source>
</evidence>
<dbReference type="Proteomes" id="UP001596472">
    <property type="component" value="Unassembled WGS sequence"/>
</dbReference>
<evidence type="ECO:0008006" key="4">
    <source>
        <dbReference type="Google" id="ProtNLM"/>
    </source>
</evidence>
<proteinExistence type="predicted"/>
<evidence type="ECO:0000313" key="2">
    <source>
        <dbReference type="EMBL" id="MFC7337608.1"/>
    </source>
</evidence>
<feature type="signal peptide" evidence="1">
    <location>
        <begin position="1"/>
        <end position="20"/>
    </location>
</feature>
<organism evidence="2 3">
    <name type="scientific">Haloferula chungangensis</name>
    <dbReference type="NCBI Taxonomy" id="1048331"/>
    <lineage>
        <taxon>Bacteria</taxon>
        <taxon>Pseudomonadati</taxon>
        <taxon>Verrucomicrobiota</taxon>
        <taxon>Verrucomicrobiia</taxon>
        <taxon>Verrucomicrobiales</taxon>
        <taxon>Verrucomicrobiaceae</taxon>
        <taxon>Haloferula</taxon>
    </lineage>
</organism>
<accession>A0ABW2L5G1</accession>
<keyword evidence="1" id="KW-0732">Signal</keyword>
<dbReference type="RefSeq" id="WP_379712050.1">
    <property type="nucleotide sequence ID" value="NZ_JBHTBS010000004.1"/>
</dbReference>
<name>A0ABW2L5G1_9BACT</name>
<gene>
    <name evidence="2" type="ORF">ACFQY0_10505</name>
</gene>
<protein>
    <recommendedName>
        <fullName evidence="4">DUF5666 domain-containing protein</fullName>
    </recommendedName>
</protein>
<reference evidence="3" key="1">
    <citation type="journal article" date="2019" name="Int. J. Syst. Evol. Microbiol.">
        <title>The Global Catalogue of Microorganisms (GCM) 10K type strain sequencing project: providing services to taxonomists for standard genome sequencing and annotation.</title>
        <authorList>
            <consortium name="The Broad Institute Genomics Platform"/>
            <consortium name="The Broad Institute Genome Sequencing Center for Infectious Disease"/>
            <person name="Wu L."/>
            <person name="Ma J."/>
        </authorList>
    </citation>
    <scope>NUCLEOTIDE SEQUENCE [LARGE SCALE GENOMIC DNA]</scope>
    <source>
        <strain evidence="3">CGMCC 4.1467</strain>
    </source>
</reference>